<sequence length="79" mass="9160">MSHSRRATTQAPLPTRRRNALIRRQLPETRDEISRSALRGRRTGIWVGLSVKNFPDDRYIKNKNISALYGSELPDVWVL</sequence>
<evidence type="ECO:0000313" key="2">
    <source>
        <dbReference type="Proteomes" id="UP000299102"/>
    </source>
</evidence>
<comment type="caution">
    <text evidence="1">The sequence shown here is derived from an EMBL/GenBank/DDBJ whole genome shotgun (WGS) entry which is preliminary data.</text>
</comment>
<gene>
    <name evidence="1" type="ORF">EVAR_94114_1</name>
</gene>
<organism evidence="1 2">
    <name type="scientific">Eumeta variegata</name>
    <name type="common">Bagworm moth</name>
    <name type="synonym">Eumeta japonica</name>
    <dbReference type="NCBI Taxonomy" id="151549"/>
    <lineage>
        <taxon>Eukaryota</taxon>
        <taxon>Metazoa</taxon>
        <taxon>Ecdysozoa</taxon>
        <taxon>Arthropoda</taxon>
        <taxon>Hexapoda</taxon>
        <taxon>Insecta</taxon>
        <taxon>Pterygota</taxon>
        <taxon>Neoptera</taxon>
        <taxon>Endopterygota</taxon>
        <taxon>Lepidoptera</taxon>
        <taxon>Glossata</taxon>
        <taxon>Ditrysia</taxon>
        <taxon>Tineoidea</taxon>
        <taxon>Psychidae</taxon>
        <taxon>Oiketicinae</taxon>
        <taxon>Eumeta</taxon>
    </lineage>
</organism>
<dbReference type="EMBL" id="BGZK01000136">
    <property type="protein sequence ID" value="GBP22076.1"/>
    <property type="molecule type" value="Genomic_DNA"/>
</dbReference>
<proteinExistence type="predicted"/>
<accession>A0A4C1U885</accession>
<dbReference type="AlphaFoldDB" id="A0A4C1U885"/>
<name>A0A4C1U885_EUMVA</name>
<evidence type="ECO:0000313" key="1">
    <source>
        <dbReference type="EMBL" id="GBP22076.1"/>
    </source>
</evidence>
<reference evidence="1 2" key="1">
    <citation type="journal article" date="2019" name="Commun. Biol.">
        <title>The bagworm genome reveals a unique fibroin gene that provides high tensile strength.</title>
        <authorList>
            <person name="Kono N."/>
            <person name="Nakamura H."/>
            <person name="Ohtoshi R."/>
            <person name="Tomita M."/>
            <person name="Numata K."/>
            <person name="Arakawa K."/>
        </authorList>
    </citation>
    <scope>NUCLEOTIDE SEQUENCE [LARGE SCALE GENOMIC DNA]</scope>
</reference>
<protein>
    <submittedName>
        <fullName evidence="1">Uncharacterized protein</fullName>
    </submittedName>
</protein>
<keyword evidence="2" id="KW-1185">Reference proteome</keyword>
<dbReference type="Proteomes" id="UP000299102">
    <property type="component" value="Unassembled WGS sequence"/>
</dbReference>